<dbReference type="SUPFAM" id="SSF46785">
    <property type="entry name" value="Winged helix' DNA-binding domain"/>
    <property type="match status" value="1"/>
</dbReference>
<evidence type="ECO:0000256" key="1">
    <source>
        <dbReference type="ARBA" id="ARBA00009437"/>
    </source>
</evidence>
<dbReference type="Proteomes" id="UP000316092">
    <property type="component" value="Unassembled WGS sequence"/>
</dbReference>
<dbReference type="RefSeq" id="WP_143720171.1">
    <property type="nucleotide sequence ID" value="NZ_VKDB01000005.1"/>
</dbReference>
<comment type="caution">
    <text evidence="6">The sequence shown here is derived from an EMBL/GenBank/DDBJ whole genome shotgun (WGS) entry which is preliminary data.</text>
</comment>
<evidence type="ECO:0000256" key="2">
    <source>
        <dbReference type="ARBA" id="ARBA00023015"/>
    </source>
</evidence>
<reference evidence="6 7" key="1">
    <citation type="submission" date="2019-07" db="EMBL/GenBank/DDBJ databases">
        <title>Deinococcus detaillus sp. nov., isolated from humus soil in Antarctica.</title>
        <authorList>
            <person name="Zhang K."/>
        </authorList>
    </citation>
    <scope>NUCLEOTIDE SEQUENCE [LARGE SCALE GENOMIC DNA]</scope>
    <source>
        <strain evidence="6 7">H1</strain>
    </source>
</reference>
<sequence length="305" mass="33096">MAIQADGLICFAAVARLGNVTRAAEQLNRSQPALSAQLRGLREAVGEPLYVRRRSGIELTAAGRALLPYALSAERGLRQAREWAEKVHSGQWGQLSLLASMTAAEYFLPQHLAQFCRAFPEVQVKVEACNSQHVEDLMLSGRGELGIVEGELSRLDSALSARPLLEDRLVLVISPQHPWAAGTPQLADLSRCPLIQREPGSGTRAVTERAFQLLGLERRSVLEASGTQIIKELVMQGVGAAFLSSLAVQREVGAGQLLMLEFPELSLHRPLTLVTLEGQPLSLPAQQFIRLLTAAQTTAESSREA</sequence>
<dbReference type="PANTHER" id="PTHR30126">
    <property type="entry name" value="HTH-TYPE TRANSCRIPTIONAL REGULATOR"/>
    <property type="match status" value="1"/>
</dbReference>
<dbReference type="SUPFAM" id="SSF53850">
    <property type="entry name" value="Periplasmic binding protein-like II"/>
    <property type="match status" value="1"/>
</dbReference>
<dbReference type="PROSITE" id="PS50931">
    <property type="entry name" value="HTH_LYSR"/>
    <property type="match status" value="1"/>
</dbReference>
<dbReference type="InterPro" id="IPR036388">
    <property type="entry name" value="WH-like_DNA-bd_sf"/>
</dbReference>
<evidence type="ECO:0000313" key="7">
    <source>
        <dbReference type="Proteomes" id="UP000316092"/>
    </source>
</evidence>
<gene>
    <name evidence="6" type="ORF">FNU79_07025</name>
</gene>
<dbReference type="Gene3D" id="3.40.190.290">
    <property type="match status" value="1"/>
</dbReference>
<name>A0A553V1Z8_9DEIO</name>
<proteinExistence type="inferred from homology"/>
<dbReference type="PRINTS" id="PR00039">
    <property type="entry name" value="HTHLYSR"/>
</dbReference>
<dbReference type="GO" id="GO:0003700">
    <property type="term" value="F:DNA-binding transcription factor activity"/>
    <property type="evidence" value="ECO:0007669"/>
    <property type="project" value="InterPro"/>
</dbReference>
<comment type="similarity">
    <text evidence="1">Belongs to the LysR transcriptional regulatory family.</text>
</comment>
<organism evidence="6 7">
    <name type="scientific">Deinococcus detaillensis</name>
    <dbReference type="NCBI Taxonomy" id="2592048"/>
    <lineage>
        <taxon>Bacteria</taxon>
        <taxon>Thermotogati</taxon>
        <taxon>Deinococcota</taxon>
        <taxon>Deinococci</taxon>
        <taxon>Deinococcales</taxon>
        <taxon>Deinococcaceae</taxon>
        <taxon>Deinococcus</taxon>
    </lineage>
</organism>
<dbReference type="InterPro" id="IPR000847">
    <property type="entry name" value="LysR_HTH_N"/>
</dbReference>
<protein>
    <submittedName>
        <fullName evidence="6">LysR family transcriptional regulator</fullName>
    </submittedName>
</protein>
<keyword evidence="4" id="KW-0804">Transcription</keyword>
<evidence type="ECO:0000256" key="3">
    <source>
        <dbReference type="ARBA" id="ARBA00023125"/>
    </source>
</evidence>
<dbReference type="Pfam" id="PF03466">
    <property type="entry name" value="LysR_substrate"/>
    <property type="match status" value="1"/>
</dbReference>
<dbReference type="AlphaFoldDB" id="A0A553V1Z8"/>
<keyword evidence="7" id="KW-1185">Reference proteome</keyword>
<evidence type="ECO:0000313" key="6">
    <source>
        <dbReference type="EMBL" id="TSA86404.1"/>
    </source>
</evidence>
<dbReference type="PANTHER" id="PTHR30126:SF39">
    <property type="entry name" value="HTH-TYPE TRANSCRIPTIONAL REGULATOR CYSL"/>
    <property type="match status" value="1"/>
</dbReference>
<dbReference type="Pfam" id="PF00126">
    <property type="entry name" value="HTH_1"/>
    <property type="match status" value="1"/>
</dbReference>
<keyword evidence="2" id="KW-0805">Transcription regulation</keyword>
<dbReference type="Gene3D" id="1.10.10.10">
    <property type="entry name" value="Winged helix-like DNA-binding domain superfamily/Winged helix DNA-binding domain"/>
    <property type="match status" value="1"/>
</dbReference>
<accession>A0A553V1Z8</accession>
<feature type="domain" description="HTH lysR-type" evidence="5">
    <location>
        <begin position="3"/>
        <end position="60"/>
    </location>
</feature>
<dbReference type="InterPro" id="IPR036390">
    <property type="entry name" value="WH_DNA-bd_sf"/>
</dbReference>
<dbReference type="EMBL" id="VKDB01000005">
    <property type="protein sequence ID" value="TSA86404.1"/>
    <property type="molecule type" value="Genomic_DNA"/>
</dbReference>
<evidence type="ECO:0000256" key="4">
    <source>
        <dbReference type="ARBA" id="ARBA00023163"/>
    </source>
</evidence>
<evidence type="ECO:0000259" key="5">
    <source>
        <dbReference type="PROSITE" id="PS50931"/>
    </source>
</evidence>
<keyword evidence="3" id="KW-0238">DNA-binding</keyword>
<dbReference type="GO" id="GO:0000976">
    <property type="term" value="F:transcription cis-regulatory region binding"/>
    <property type="evidence" value="ECO:0007669"/>
    <property type="project" value="TreeGrafter"/>
</dbReference>
<dbReference type="OrthoDB" id="9785745at2"/>
<dbReference type="InterPro" id="IPR005119">
    <property type="entry name" value="LysR_subst-bd"/>
</dbReference>